<protein>
    <submittedName>
        <fullName evidence="1">Uncharacterized protein</fullName>
    </submittedName>
</protein>
<accession>A0A151XAU6</accession>
<sequence length="100" mass="11755">MSNLQVTSCLHTARESRYFVDFCHHPRLSLSHLVRPSCFFEFFRFYSPSCIFRAYTQTSATSEESSIRPDTKHHCRTENDRSYLGYSDTTDNCNFIELPL</sequence>
<keyword evidence="2" id="KW-1185">Reference proteome</keyword>
<reference evidence="1 2" key="1">
    <citation type="submission" date="2015-09" db="EMBL/GenBank/DDBJ databases">
        <title>Trachymyrmex zeteki WGS genome.</title>
        <authorList>
            <person name="Nygaard S."/>
            <person name="Hu H."/>
            <person name="Boomsma J."/>
            <person name="Zhang G."/>
        </authorList>
    </citation>
    <scope>NUCLEOTIDE SEQUENCE [LARGE SCALE GENOMIC DNA]</scope>
    <source>
        <strain evidence="1">Tzet28-1</strain>
        <tissue evidence="1">Whole body</tissue>
    </source>
</reference>
<dbReference type="EMBL" id="KQ982335">
    <property type="protein sequence ID" value="KYQ57467.1"/>
    <property type="molecule type" value="Genomic_DNA"/>
</dbReference>
<proteinExistence type="predicted"/>
<organism evidence="1 2">
    <name type="scientific">Mycetomoellerius zeteki</name>
    <dbReference type="NCBI Taxonomy" id="64791"/>
    <lineage>
        <taxon>Eukaryota</taxon>
        <taxon>Metazoa</taxon>
        <taxon>Ecdysozoa</taxon>
        <taxon>Arthropoda</taxon>
        <taxon>Hexapoda</taxon>
        <taxon>Insecta</taxon>
        <taxon>Pterygota</taxon>
        <taxon>Neoptera</taxon>
        <taxon>Endopterygota</taxon>
        <taxon>Hymenoptera</taxon>
        <taxon>Apocrita</taxon>
        <taxon>Aculeata</taxon>
        <taxon>Formicoidea</taxon>
        <taxon>Formicidae</taxon>
        <taxon>Myrmicinae</taxon>
        <taxon>Mycetomoellerius</taxon>
    </lineage>
</organism>
<gene>
    <name evidence="1" type="ORF">ALC60_03428</name>
</gene>
<dbReference type="Proteomes" id="UP000075809">
    <property type="component" value="Unassembled WGS sequence"/>
</dbReference>
<evidence type="ECO:0000313" key="2">
    <source>
        <dbReference type="Proteomes" id="UP000075809"/>
    </source>
</evidence>
<name>A0A151XAU6_9HYME</name>
<dbReference type="AlphaFoldDB" id="A0A151XAU6"/>
<evidence type="ECO:0000313" key="1">
    <source>
        <dbReference type="EMBL" id="KYQ57467.1"/>
    </source>
</evidence>